<gene>
    <name evidence="16 18 19" type="ORF">SRAE_X000015900</name>
</gene>
<keyword evidence="7" id="KW-0732">Signal</keyword>
<evidence type="ECO:0000256" key="9">
    <source>
        <dbReference type="ARBA" id="ARBA00022837"/>
    </source>
</evidence>
<protein>
    <recommendedName>
        <fullName evidence="3">Store-operated calcium entry-associated regulatory factor</fullName>
    </recommendedName>
    <alternativeName>
        <fullName evidence="13">Transmembrane protein 66</fullName>
    </alternativeName>
</protein>
<evidence type="ECO:0000256" key="12">
    <source>
        <dbReference type="ARBA" id="ARBA00023136"/>
    </source>
</evidence>
<evidence type="ECO:0000256" key="8">
    <source>
        <dbReference type="ARBA" id="ARBA00022824"/>
    </source>
</evidence>
<keyword evidence="4" id="KW-0813">Transport</keyword>
<dbReference type="GO" id="GO:0005789">
    <property type="term" value="C:endoplasmic reticulum membrane"/>
    <property type="evidence" value="ECO:0007669"/>
    <property type="project" value="UniProtKB-SubCell"/>
</dbReference>
<feature type="region of interest" description="Disordered" evidence="14">
    <location>
        <begin position="63"/>
        <end position="86"/>
    </location>
</feature>
<evidence type="ECO:0000256" key="13">
    <source>
        <dbReference type="ARBA" id="ARBA00031116"/>
    </source>
</evidence>
<comment type="similarity">
    <text evidence="2">Belongs to the SARAF family.</text>
</comment>
<feature type="region of interest" description="Disordered" evidence="14">
    <location>
        <begin position="961"/>
        <end position="995"/>
    </location>
</feature>
<dbReference type="WormBase" id="SRAE_X000015900">
    <property type="protein sequence ID" value="SRP07761"/>
    <property type="gene ID" value="WBGene00265715"/>
</dbReference>
<feature type="compositionally biased region" description="Polar residues" evidence="14">
    <location>
        <begin position="832"/>
        <end position="846"/>
    </location>
</feature>
<evidence type="ECO:0000256" key="6">
    <source>
        <dbReference type="ARBA" id="ARBA00022692"/>
    </source>
</evidence>
<evidence type="ECO:0000313" key="18">
    <source>
        <dbReference type="WBParaSite" id="SRAE_X000015900.1"/>
    </source>
</evidence>
<keyword evidence="8" id="KW-0256">Endoplasmic reticulum</keyword>
<evidence type="ECO:0000256" key="14">
    <source>
        <dbReference type="SAM" id="MobiDB-lite"/>
    </source>
</evidence>
<keyword evidence="17" id="KW-1185">Reference proteome</keyword>
<dbReference type="GeneID" id="36383209"/>
<feature type="compositionally biased region" description="Polar residues" evidence="14">
    <location>
        <begin position="463"/>
        <end position="473"/>
    </location>
</feature>
<keyword evidence="11" id="KW-0406">Ion transport</keyword>
<sequence>MSDDLTCREDIPLSLFDDVENAKVPEKRTSNPGNPILLTSTTTPTSSGTPNVIRFQPDSRITYSRNNDNTFTTYRKPPFSHMTRHGVIPPVVMPRTIPRDSGSENGLELRPSQIQQSNSSFSTTIKPLGNNAAPFFPPKREFDSRQVLNRSVSGGMTIQNPLQSPGQHVTTVIQPTSKIYKTISDGQGRMITRVNVPKISRITQLNTNPQVTRTVIPIRQTTSGQISRPNILRATKIQATAARNLQQRTPSISEQKPTTTDSKLIDNGLIKSTDQKSDAKVETKTVLHVTDIRNGAPQVITPQSTVIISCGLPGTQSSQQSSTTPIVRKRGRKQEILKDDSCHIGPPVTNIVVANPIIVKPVFNDGQQPNEGEPKTRRRGGGRKKKIDSENLVVKEPPKKRGRKNEANCVDKVNESETVPITVQINNQIDDSNKKVDISKDDLIQESIDALFSSPVQPFLGKLNTTSSGQASNEIGKKGRTAKTPRVPKQPKTPRVPRESKKDKEQNENKDVKSIKTTRSRKLPNEKQVTPQTQVILVTTNEKKIITPKVPLNTSLLGKTTQVKSDNKSKDLEIVKNKVVINKCDGKKRLPQTNLQNNSNNQSSKTTSLKDLRVMQLLKDHKASELTKNLTKEDTNKNEKKINKKIVRGILNNSKVADIIDDNKDVKNDNIIVKGKNDDETLDKLSDDKKSTTNLNNCGRNVQFKNESIVYNLSEKPREILKKSNLPLHGILKNKSVVSSITQTIPQIKNVSLNNSNNVKIRSIIPEPAIPGPSNVKIIPPPLINNNTKVITTSQNIKSKEIDKNVSNKTVVEKSSIPIKPPPTVSGPPGISKNTTSIPSETQQKNPPLADINNYAITSKDVIEHLLKEISKKSVSEKLEYVRIFSIYNKMTDVEKTAVHALCDMSKGLGKPVNNDPSYIEMMKKKCEEKLKEIAQIERDDMSTLQKNLLQKLKYQKFLNQSKRKSKKVNDIDKSKINNHTKASRKNKQEDVKKLKEKEKKLRDIVMYTDSKNEICEKILNETFNMVMNGKKSTFIGGFSVSKHCKVKADQKIKPKLSKSFIIKRNIMRSRREYKKLVLKKEQEAFFSEANNSIQTTQNNSLFRHKRLCMKYNDCYATKPYSVAEAKFIKKYNLSETFRYIDCNQVKRLMFDFFRKIDSPLKYTKRAFFYQLLKNKKVFGETKAAKEKLKMLIEHINKKLIKTKQKPFSLLSRCEILRTTPGILKSIFKPFKIFSKEKRKKMKCPGISNYLLNSKIIHGMAWEHIGSLHPERKQGLVDDINRLKKIMPVDQHLINLYEEHVLVGFEKYKPVPSTFYKAVYPILHPEVTKLFTLVDEDIDPNITKVYKNGRCYNVPGDDFYYSHGSIKQRETPQYPQLNEFASPTLGIKLDEDFEKLQGKIQNILKNDDVERINKLSDEEVLKTYELNKRSFEGTWLHNSWGTLAHWGEVVAGACVKADVAEAEALKTWLNAYVKYLTFRNDVYSTGRRTFPQLQLQRIGGDAPEDSILEFAECHQINYGSFGPEWKCKDNHKKDLEVSSFIVSCEGYDNENDQYILDGSCVLKYELDKRTIMDENENDAFYFWIFMLFVVGCIILTIFFRKHSNREIRNSETSNLSSGYLNRMDEYFGGRPYTDLSYQQRLINNHYSNDYIGSANMEWPCVGQSSNR</sequence>
<dbReference type="InterPro" id="IPR009567">
    <property type="entry name" value="SARAF"/>
</dbReference>
<dbReference type="RefSeq" id="XP_024510025.1">
    <property type="nucleotide sequence ID" value="XM_024644469.1"/>
</dbReference>
<organism evidence="16">
    <name type="scientific">Strongyloides ratti</name>
    <name type="common">Parasitic roundworm</name>
    <dbReference type="NCBI Taxonomy" id="34506"/>
    <lineage>
        <taxon>Eukaryota</taxon>
        <taxon>Metazoa</taxon>
        <taxon>Ecdysozoa</taxon>
        <taxon>Nematoda</taxon>
        <taxon>Chromadorea</taxon>
        <taxon>Rhabditida</taxon>
        <taxon>Tylenchina</taxon>
        <taxon>Panagrolaimomorpha</taxon>
        <taxon>Strongyloidoidea</taxon>
        <taxon>Strongyloididae</taxon>
        <taxon>Strongyloides</taxon>
    </lineage>
</organism>
<feature type="compositionally biased region" description="Basic residues" evidence="14">
    <location>
        <begin position="376"/>
        <end position="386"/>
    </location>
</feature>
<feature type="compositionally biased region" description="Basic and acidic residues" evidence="14">
    <location>
        <begin position="496"/>
        <end position="514"/>
    </location>
</feature>
<dbReference type="EMBL" id="LN609530">
    <property type="protein sequence ID" value="CEF70829.1"/>
    <property type="molecule type" value="Genomic_DNA"/>
</dbReference>
<reference evidence="16 17" key="1">
    <citation type="submission" date="2014-09" db="EMBL/GenBank/DDBJ databases">
        <authorList>
            <person name="Martin A.A."/>
        </authorList>
    </citation>
    <scope>NUCLEOTIDE SEQUENCE</scope>
    <source>
        <strain evidence="17">ED321</strain>
        <strain evidence="16">ED321 Heterogonic</strain>
    </source>
</reference>
<dbReference type="OrthoDB" id="20303at2759"/>
<evidence type="ECO:0000256" key="4">
    <source>
        <dbReference type="ARBA" id="ARBA00022448"/>
    </source>
</evidence>
<accession>A0A090LT94</accession>
<feature type="region of interest" description="Disordered" evidence="14">
    <location>
        <begin position="458"/>
        <end position="530"/>
    </location>
</feature>
<keyword evidence="5" id="KW-0109">Calcium transport</keyword>
<dbReference type="PANTHER" id="PTHR15929:SF0">
    <property type="entry name" value="STORE-OPERATED CALCIUM ENTRY-ASSOCIATED REGULATORY FACTOR"/>
    <property type="match status" value="1"/>
</dbReference>
<dbReference type="STRING" id="34506.A0A090LT94"/>
<dbReference type="GO" id="GO:0006816">
    <property type="term" value="P:calcium ion transport"/>
    <property type="evidence" value="ECO:0007669"/>
    <property type="project" value="UniProtKB-KW"/>
</dbReference>
<evidence type="ECO:0000313" key="19">
    <source>
        <dbReference type="WormBase" id="SRAE_X000015900"/>
    </source>
</evidence>
<keyword evidence="6 15" id="KW-0812">Transmembrane</keyword>
<proteinExistence type="inferred from homology"/>
<evidence type="ECO:0000256" key="2">
    <source>
        <dbReference type="ARBA" id="ARBA00006833"/>
    </source>
</evidence>
<evidence type="ECO:0000256" key="3">
    <source>
        <dbReference type="ARBA" id="ARBA00016584"/>
    </source>
</evidence>
<evidence type="ECO:0000313" key="16">
    <source>
        <dbReference type="EMBL" id="CEF70829.1"/>
    </source>
</evidence>
<feature type="compositionally biased region" description="Polar residues" evidence="14">
    <location>
        <begin position="63"/>
        <end position="73"/>
    </location>
</feature>
<dbReference type="WBParaSite" id="SRAE_X000015900.1">
    <property type="protein sequence ID" value="SRAE_X000015900.1"/>
    <property type="gene ID" value="WBGene00265715"/>
</dbReference>
<evidence type="ECO:0000256" key="10">
    <source>
        <dbReference type="ARBA" id="ARBA00022989"/>
    </source>
</evidence>
<dbReference type="Pfam" id="PF06682">
    <property type="entry name" value="SARAF"/>
    <property type="match status" value="1"/>
</dbReference>
<keyword evidence="10 15" id="KW-1133">Transmembrane helix</keyword>
<dbReference type="PANTHER" id="PTHR15929">
    <property type="entry name" value="STORE-OPERATED CALCIUM ENTRY-ASSOCIATED REGULATORY FACTOR"/>
    <property type="match status" value="1"/>
</dbReference>
<evidence type="ECO:0000313" key="17">
    <source>
        <dbReference type="Proteomes" id="UP000035682"/>
    </source>
</evidence>
<feature type="region of interest" description="Disordered" evidence="14">
    <location>
        <begin position="814"/>
        <end position="848"/>
    </location>
</feature>
<keyword evidence="9" id="KW-0106">Calcium</keyword>
<feature type="region of interest" description="Disordered" evidence="14">
    <location>
        <begin position="362"/>
        <end position="389"/>
    </location>
</feature>
<reference evidence="18" key="2">
    <citation type="submission" date="2020-12" db="UniProtKB">
        <authorList>
            <consortium name="WormBaseParasite"/>
        </authorList>
    </citation>
    <scope>IDENTIFICATION</scope>
</reference>
<feature type="transmembrane region" description="Helical" evidence="15">
    <location>
        <begin position="1580"/>
        <end position="1599"/>
    </location>
</feature>
<name>A0A090LT94_STRRB</name>
<dbReference type="CTD" id="36383209"/>
<evidence type="ECO:0000256" key="1">
    <source>
        <dbReference type="ARBA" id="ARBA00004115"/>
    </source>
</evidence>
<feature type="compositionally biased region" description="Basic residues" evidence="14">
    <location>
        <begin position="977"/>
        <end position="986"/>
    </location>
</feature>
<dbReference type="GO" id="GO:2001256">
    <property type="term" value="P:regulation of store-operated calcium entry"/>
    <property type="evidence" value="ECO:0007669"/>
    <property type="project" value="InterPro"/>
</dbReference>
<evidence type="ECO:0000256" key="5">
    <source>
        <dbReference type="ARBA" id="ARBA00022568"/>
    </source>
</evidence>
<dbReference type="Proteomes" id="UP000035682">
    <property type="component" value="Unplaced"/>
</dbReference>
<keyword evidence="12 15" id="KW-0472">Membrane</keyword>
<feature type="region of interest" description="Disordered" evidence="14">
    <location>
        <begin position="101"/>
        <end position="120"/>
    </location>
</feature>
<feature type="compositionally biased region" description="Low complexity" evidence="14">
    <location>
        <begin position="39"/>
        <end position="50"/>
    </location>
</feature>
<evidence type="ECO:0000256" key="11">
    <source>
        <dbReference type="ARBA" id="ARBA00023065"/>
    </source>
</evidence>
<feature type="region of interest" description="Disordered" evidence="14">
    <location>
        <begin position="24"/>
        <end position="50"/>
    </location>
</feature>
<comment type="subcellular location">
    <subcellularLocation>
        <location evidence="1">Endoplasmic reticulum membrane</location>
        <topology evidence="1">Single-pass type I membrane protein</topology>
    </subcellularLocation>
</comment>
<evidence type="ECO:0000256" key="7">
    <source>
        <dbReference type="ARBA" id="ARBA00022729"/>
    </source>
</evidence>
<evidence type="ECO:0000256" key="15">
    <source>
        <dbReference type="SAM" id="Phobius"/>
    </source>
</evidence>